<gene>
    <name evidence="4" type="ORF">PV06_10511</name>
</gene>
<dbReference type="GeneID" id="27362585"/>
<dbReference type="RefSeq" id="XP_016257688.1">
    <property type="nucleotide sequence ID" value="XM_016412068.1"/>
</dbReference>
<dbReference type="AlphaFoldDB" id="A0A0D2BJ92"/>
<evidence type="ECO:0000313" key="5">
    <source>
        <dbReference type="Proteomes" id="UP000053342"/>
    </source>
</evidence>
<dbReference type="Proteomes" id="UP000053342">
    <property type="component" value="Unassembled WGS sequence"/>
</dbReference>
<dbReference type="VEuPathDB" id="FungiDB:PV06_10511"/>
<evidence type="ECO:0000313" key="4">
    <source>
        <dbReference type="EMBL" id="KIW37472.1"/>
    </source>
</evidence>
<dbReference type="InterPro" id="IPR036291">
    <property type="entry name" value="NAD(P)-bd_dom_sf"/>
</dbReference>
<comment type="similarity">
    <text evidence="1">Belongs to the short-chain dehydrogenases/reductases (SDR) family.</text>
</comment>
<dbReference type="OrthoDB" id="417891at2759"/>
<dbReference type="GO" id="GO:0016491">
    <property type="term" value="F:oxidoreductase activity"/>
    <property type="evidence" value="ECO:0007669"/>
    <property type="project" value="UniProtKB-KW"/>
</dbReference>
<sequence>MSVSYPDLKGRAYAITGAASGMGRETALLLAKQGANVGLLDITSPNAVAAEITKLVGGGHTHALSVDVTDAKAVDQAFKSIFETFGRLDGAANLAGTVGTMKYGQTHHGLENVTDEDWDFILKVNLDGVKNCLRSELRLMKGPGSIVNASSISGLAGNPYSTAYSSSKWAVIGLSKGAAGEAGSKGIRVNAIAPGIVITPLIKSLGEEEMKRTLISKVALGRVAQPEDIAKVIVFLMSNESGYISGSVINIDGGFSY</sequence>
<accession>A0A0D2BJ92</accession>
<proteinExistence type="inferred from homology"/>
<organism evidence="4 5">
    <name type="scientific">Exophiala oligosperma</name>
    <dbReference type="NCBI Taxonomy" id="215243"/>
    <lineage>
        <taxon>Eukaryota</taxon>
        <taxon>Fungi</taxon>
        <taxon>Dikarya</taxon>
        <taxon>Ascomycota</taxon>
        <taxon>Pezizomycotina</taxon>
        <taxon>Eurotiomycetes</taxon>
        <taxon>Chaetothyriomycetidae</taxon>
        <taxon>Chaetothyriales</taxon>
        <taxon>Herpotrichiellaceae</taxon>
        <taxon>Exophiala</taxon>
    </lineage>
</organism>
<reference evidence="4 5" key="1">
    <citation type="submission" date="2015-01" db="EMBL/GenBank/DDBJ databases">
        <title>The Genome Sequence of Exophiala oligosperma CBS72588.</title>
        <authorList>
            <consortium name="The Broad Institute Genomics Platform"/>
            <person name="Cuomo C."/>
            <person name="de Hoog S."/>
            <person name="Gorbushina A."/>
            <person name="Stielow B."/>
            <person name="Teixiera M."/>
            <person name="Abouelleil A."/>
            <person name="Chapman S.B."/>
            <person name="Priest M."/>
            <person name="Young S.K."/>
            <person name="Wortman J."/>
            <person name="Nusbaum C."/>
            <person name="Birren B."/>
        </authorList>
    </citation>
    <scope>NUCLEOTIDE SEQUENCE [LARGE SCALE GENOMIC DNA]</scope>
    <source>
        <strain evidence="4 5">CBS 72588</strain>
    </source>
</reference>
<dbReference type="STRING" id="215243.A0A0D2BJ92"/>
<dbReference type="PANTHER" id="PTHR24321:SF8">
    <property type="entry name" value="ESTRADIOL 17-BETA-DEHYDROGENASE 8-RELATED"/>
    <property type="match status" value="1"/>
</dbReference>
<dbReference type="Pfam" id="PF13561">
    <property type="entry name" value="adh_short_C2"/>
    <property type="match status" value="1"/>
</dbReference>
<dbReference type="HOGENOM" id="CLU_010194_1_0_1"/>
<dbReference type="PANTHER" id="PTHR24321">
    <property type="entry name" value="DEHYDROGENASES, SHORT CHAIN"/>
    <property type="match status" value="1"/>
</dbReference>
<dbReference type="PROSITE" id="PS00061">
    <property type="entry name" value="ADH_SHORT"/>
    <property type="match status" value="1"/>
</dbReference>
<dbReference type="PRINTS" id="PR00081">
    <property type="entry name" value="GDHRDH"/>
</dbReference>
<evidence type="ECO:0000256" key="2">
    <source>
        <dbReference type="ARBA" id="ARBA00022857"/>
    </source>
</evidence>
<dbReference type="InterPro" id="IPR002347">
    <property type="entry name" value="SDR_fam"/>
</dbReference>
<keyword evidence="2" id="KW-0521">NADP</keyword>
<evidence type="ECO:0000256" key="1">
    <source>
        <dbReference type="ARBA" id="ARBA00006484"/>
    </source>
</evidence>
<name>A0A0D2BJ92_9EURO</name>
<keyword evidence="3" id="KW-0560">Oxidoreductase</keyword>
<evidence type="ECO:0000256" key="3">
    <source>
        <dbReference type="ARBA" id="ARBA00023002"/>
    </source>
</evidence>
<keyword evidence="5" id="KW-1185">Reference proteome</keyword>
<dbReference type="Gene3D" id="3.40.50.720">
    <property type="entry name" value="NAD(P)-binding Rossmann-like Domain"/>
    <property type="match status" value="1"/>
</dbReference>
<dbReference type="SUPFAM" id="SSF51735">
    <property type="entry name" value="NAD(P)-binding Rossmann-fold domains"/>
    <property type="match status" value="1"/>
</dbReference>
<dbReference type="CDD" id="cd05233">
    <property type="entry name" value="SDR_c"/>
    <property type="match status" value="1"/>
</dbReference>
<dbReference type="InterPro" id="IPR020904">
    <property type="entry name" value="Sc_DH/Rdtase_CS"/>
</dbReference>
<protein>
    <submittedName>
        <fullName evidence="4">Uncharacterized protein</fullName>
    </submittedName>
</protein>
<dbReference type="EMBL" id="KN847344">
    <property type="protein sequence ID" value="KIW37472.1"/>
    <property type="molecule type" value="Genomic_DNA"/>
</dbReference>
<dbReference type="PRINTS" id="PR00080">
    <property type="entry name" value="SDRFAMILY"/>
</dbReference>
<dbReference type="FunFam" id="3.40.50.720:FF:000084">
    <property type="entry name" value="Short-chain dehydrogenase reductase"/>
    <property type="match status" value="1"/>
</dbReference>